<accession>A0A1Y1JQM3</accession>
<name>A0A1Y1JQM3_PLAGO</name>
<keyword evidence="1" id="KW-0472">Membrane</keyword>
<dbReference type="EMBL" id="BDQF01000377">
    <property type="protein sequence ID" value="GAW84510.1"/>
    <property type="molecule type" value="Genomic_DNA"/>
</dbReference>
<keyword evidence="1" id="KW-0812">Transmembrane</keyword>
<dbReference type="AlphaFoldDB" id="A0A1Y1JQM3"/>
<keyword evidence="3" id="KW-1185">Reference proteome</keyword>
<dbReference type="Pfam" id="PF05795">
    <property type="entry name" value="Plasmodium_Vir"/>
    <property type="match status" value="1"/>
</dbReference>
<evidence type="ECO:0000313" key="3">
    <source>
        <dbReference type="Proteomes" id="UP000195521"/>
    </source>
</evidence>
<gene>
    <name evidence="2" type="ORF">PGO_003365</name>
</gene>
<keyword evidence="1" id="KW-1133">Transmembrane helix</keyword>
<organism evidence="2 3">
    <name type="scientific">Plasmodium gonderi</name>
    <dbReference type="NCBI Taxonomy" id="77519"/>
    <lineage>
        <taxon>Eukaryota</taxon>
        <taxon>Sar</taxon>
        <taxon>Alveolata</taxon>
        <taxon>Apicomplexa</taxon>
        <taxon>Aconoidasida</taxon>
        <taxon>Haemosporida</taxon>
        <taxon>Plasmodiidae</taxon>
        <taxon>Plasmodium</taxon>
        <taxon>Plasmodium (Plasmodium)</taxon>
    </lineage>
</organism>
<dbReference type="OMA" id="WSIMENI"/>
<evidence type="ECO:0000313" key="2">
    <source>
        <dbReference type="EMBL" id="GAW84510.1"/>
    </source>
</evidence>
<dbReference type="Proteomes" id="UP000195521">
    <property type="component" value="Unassembled WGS sequence"/>
</dbReference>
<feature type="transmembrane region" description="Helical" evidence="1">
    <location>
        <begin position="213"/>
        <end position="235"/>
    </location>
</feature>
<sequence length="287" mass="34309">MDKDIYKLAKDFPNLWSIMENIKPSSYQSITGNCKSFGEGKFQNFLPEVEKICEKVEDYTQIIESQHRHMITDSKSSCIYLYYWLYYYNSKKHLSDEVKSLYKELMNSIDSSHRYICSENIYTTITDDVMSKFKDLDDMYTKLEKEIDDKKCEYLQECANIYGNYVQTCKYNNKTYFCDELLNIKEQYDKQMMSNICNPEIPQTLPSFQSYNVTTLTLIPIFATLAIFFFIFILYKFTPYNSRFRCTVMKKRKKCNNIDKERNILELSEKPCCHFRNNGYQILYNSN</sequence>
<proteinExistence type="predicted"/>
<comment type="caution">
    <text evidence="2">The sequence shown here is derived from an EMBL/GenBank/DDBJ whole genome shotgun (WGS) entry which is preliminary data.</text>
</comment>
<dbReference type="InterPro" id="IPR008780">
    <property type="entry name" value="Plasmodium_Vir"/>
</dbReference>
<dbReference type="RefSeq" id="XP_028547099.1">
    <property type="nucleotide sequence ID" value="XM_028691298.1"/>
</dbReference>
<evidence type="ECO:0000256" key="1">
    <source>
        <dbReference type="SAM" id="Phobius"/>
    </source>
</evidence>
<reference evidence="3" key="1">
    <citation type="submission" date="2017-04" db="EMBL/GenBank/DDBJ databases">
        <title>Plasmodium gonderi genome.</title>
        <authorList>
            <person name="Arisue N."/>
            <person name="Honma H."/>
            <person name="Kawai S."/>
            <person name="Tougan T."/>
            <person name="Tanabe K."/>
            <person name="Horii T."/>
        </authorList>
    </citation>
    <scope>NUCLEOTIDE SEQUENCE [LARGE SCALE GENOMIC DNA]</scope>
    <source>
        <strain evidence="3">ATCC 30045</strain>
    </source>
</reference>
<protein>
    <submittedName>
        <fullName evidence="2">Variable surface protein</fullName>
    </submittedName>
</protein>
<dbReference type="GeneID" id="39745318"/>